<reference evidence="2 3" key="1">
    <citation type="submission" date="2019-02" db="EMBL/GenBank/DDBJ databases">
        <title>Prokaryotic population dynamics and viral predation in marine succession experiment using metagenomics: the confinement effect.</title>
        <authorList>
            <person name="Haro-Moreno J.M."/>
            <person name="Rodriguez-Valera F."/>
            <person name="Lopez-Perez M."/>
        </authorList>
    </citation>
    <scope>NUCLEOTIDE SEQUENCE [LARGE SCALE GENOMIC DNA]</scope>
    <source>
        <strain evidence="2">MED-G170</strain>
    </source>
</reference>
<evidence type="ECO:0000313" key="2">
    <source>
        <dbReference type="EMBL" id="RZO20132.1"/>
    </source>
</evidence>
<dbReference type="EMBL" id="SHBP01000006">
    <property type="protein sequence ID" value="RZO20132.1"/>
    <property type="molecule type" value="Genomic_DNA"/>
</dbReference>
<evidence type="ECO:0000256" key="1">
    <source>
        <dbReference type="SAM" id="Phobius"/>
    </source>
</evidence>
<keyword evidence="1" id="KW-0812">Transmembrane</keyword>
<protein>
    <submittedName>
        <fullName evidence="2">Uncharacterized protein</fullName>
    </submittedName>
</protein>
<proteinExistence type="predicted"/>
<dbReference type="AlphaFoldDB" id="A0A520MFX8"/>
<organism evidence="2 3">
    <name type="scientific">SAR92 clade bacterium</name>
    <dbReference type="NCBI Taxonomy" id="2315479"/>
    <lineage>
        <taxon>Bacteria</taxon>
        <taxon>Pseudomonadati</taxon>
        <taxon>Pseudomonadota</taxon>
        <taxon>Gammaproteobacteria</taxon>
        <taxon>Cellvibrionales</taxon>
        <taxon>Porticoccaceae</taxon>
        <taxon>SAR92 clade</taxon>
    </lineage>
</organism>
<keyword evidence="1" id="KW-0472">Membrane</keyword>
<gene>
    <name evidence="2" type="ORF">EVB03_05920</name>
</gene>
<evidence type="ECO:0000313" key="3">
    <source>
        <dbReference type="Proteomes" id="UP000315889"/>
    </source>
</evidence>
<feature type="transmembrane region" description="Helical" evidence="1">
    <location>
        <begin position="41"/>
        <end position="65"/>
    </location>
</feature>
<sequence>MIMTKPSIFRRTAMLMVYTWRRVMNVKFNPLKYIPDASLQAYFMVVLFSLWSVSFGFIATYYIGWLGYSTITSLAVHLSILVPIVVTNAVFVDAERTGEKWLEEWKEERSRYALVANRLKAKNMVPWELNKEA</sequence>
<comment type="caution">
    <text evidence="2">The sequence shown here is derived from an EMBL/GenBank/DDBJ whole genome shotgun (WGS) entry which is preliminary data.</text>
</comment>
<accession>A0A520MFX8</accession>
<name>A0A520MFX8_9GAMM</name>
<keyword evidence="1" id="KW-1133">Transmembrane helix</keyword>
<feature type="transmembrane region" description="Helical" evidence="1">
    <location>
        <begin position="71"/>
        <end position="92"/>
    </location>
</feature>
<dbReference type="Proteomes" id="UP000315889">
    <property type="component" value="Unassembled WGS sequence"/>
</dbReference>